<comment type="subcellular location">
    <subcellularLocation>
        <location evidence="1">Cell membrane</location>
        <topology evidence="1">Multi-pass membrane protein</topology>
    </subcellularLocation>
</comment>
<protein>
    <recommendedName>
        <fullName evidence="7">Phosphatidylglycerol lysyltransferase C-terminal domain-containing protein</fullName>
    </recommendedName>
</protein>
<feature type="domain" description="Phosphatidylglycerol lysyltransferase C-terminal" evidence="7">
    <location>
        <begin position="87"/>
        <end position="381"/>
    </location>
</feature>
<feature type="region of interest" description="Disordered" evidence="6">
    <location>
        <begin position="38"/>
        <end position="67"/>
    </location>
</feature>
<evidence type="ECO:0000259" key="7">
    <source>
        <dbReference type="Pfam" id="PF09924"/>
    </source>
</evidence>
<dbReference type="GO" id="GO:0016755">
    <property type="term" value="F:aminoacyltransferase activity"/>
    <property type="evidence" value="ECO:0007669"/>
    <property type="project" value="TreeGrafter"/>
</dbReference>
<dbReference type="AlphaFoldDB" id="A0A0F8A335"/>
<keyword evidence="2" id="KW-1003">Cell membrane</keyword>
<dbReference type="PANTHER" id="PTHR34697:SF2">
    <property type="entry name" value="PHOSPHATIDYLGLYCEROL LYSYLTRANSFERASE"/>
    <property type="match status" value="1"/>
</dbReference>
<feature type="compositionally biased region" description="Polar residues" evidence="6">
    <location>
        <begin position="50"/>
        <end position="67"/>
    </location>
</feature>
<evidence type="ECO:0000256" key="6">
    <source>
        <dbReference type="SAM" id="MobiDB-lite"/>
    </source>
</evidence>
<dbReference type="PANTHER" id="PTHR34697">
    <property type="entry name" value="PHOSPHATIDYLGLYCEROL LYSYLTRANSFERASE"/>
    <property type="match status" value="1"/>
</dbReference>
<keyword evidence="9" id="KW-1185">Reference proteome</keyword>
<reference evidence="8 9" key="1">
    <citation type="journal article" date="2014" name="Genome Biol. Evol.">
        <title>Comparative genomics and transcriptomics analyses reveal divergent lifestyle features of nematode endoparasitic fungus Hirsutella minnesotensis.</title>
        <authorList>
            <person name="Lai Y."/>
            <person name="Liu K."/>
            <person name="Zhang X."/>
            <person name="Zhang X."/>
            <person name="Li K."/>
            <person name="Wang N."/>
            <person name="Shu C."/>
            <person name="Wu Y."/>
            <person name="Wang C."/>
            <person name="Bushley K.E."/>
            <person name="Xiang M."/>
            <person name="Liu X."/>
        </authorList>
    </citation>
    <scope>NUCLEOTIDE SEQUENCE [LARGE SCALE GENOMIC DNA]</scope>
    <source>
        <strain evidence="8 9">3608</strain>
    </source>
</reference>
<dbReference type="Proteomes" id="UP000054481">
    <property type="component" value="Unassembled WGS sequence"/>
</dbReference>
<dbReference type="Pfam" id="PF09924">
    <property type="entry name" value="LPG_synthase_C"/>
    <property type="match status" value="1"/>
</dbReference>
<evidence type="ECO:0000256" key="4">
    <source>
        <dbReference type="ARBA" id="ARBA00022989"/>
    </source>
</evidence>
<dbReference type="EMBL" id="KQ030587">
    <property type="protein sequence ID" value="KJZ71139.1"/>
    <property type="molecule type" value="Genomic_DNA"/>
</dbReference>
<accession>A0A0F8A335</accession>
<dbReference type="InterPro" id="IPR051211">
    <property type="entry name" value="PG_lysyltransferase"/>
</dbReference>
<keyword evidence="3" id="KW-0812">Transmembrane</keyword>
<evidence type="ECO:0000256" key="2">
    <source>
        <dbReference type="ARBA" id="ARBA00022475"/>
    </source>
</evidence>
<proteinExistence type="predicted"/>
<dbReference type="GO" id="GO:0005886">
    <property type="term" value="C:plasma membrane"/>
    <property type="evidence" value="ECO:0007669"/>
    <property type="project" value="UniProtKB-SubCell"/>
</dbReference>
<keyword evidence="4" id="KW-1133">Transmembrane helix</keyword>
<evidence type="ECO:0000313" key="9">
    <source>
        <dbReference type="Proteomes" id="UP000054481"/>
    </source>
</evidence>
<dbReference type="OrthoDB" id="5421852at2759"/>
<organism evidence="8 9">
    <name type="scientific">Hirsutella minnesotensis 3608</name>
    <dbReference type="NCBI Taxonomy" id="1043627"/>
    <lineage>
        <taxon>Eukaryota</taxon>
        <taxon>Fungi</taxon>
        <taxon>Dikarya</taxon>
        <taxon>Ascomycota</taxon>
        <taxon>Pezizomycotina</taxon>
        <taxon>Sordariomycetes</taxon>
        <taxon>Hypocreomycetidae</taxon>
        <taxon>Hypocreales</taxon>
        <taxon>Ophiocordycipitaceae</taxon>
        <taxon>Hirsutella</taxon>
    </lineage>
</organism>
<sequence length="416" mass="46293">MTLKATQQTSRVSDTDATTLDAAPDVVRRMLCCTESKPSANDISIDRNGSLESSPQRPSDSFSASSDDTLFGPGMDDDFHRAYQQYSQASHMGILDPGYQTFTSQQGYGSLLFTVKNRTLVVAGDPLCPPHHFRPLLEELRDFRRANGWRLAFMGVSGTFAEYCRRRGWLALQFGRERVVNPTNNEVLQNKGAGKRMNSQNRKLLDPKRGGVTLGIYAPTINGIDLELEARLQALYDNWREERNCRKQGGLQTFLTVFDLFSRRDLIFFIYACDRQGRLEGFAALRNLGASSGFHLDPCIAAPSATRGITDLLVVTAMQFLRSAGVSYLSLGHEPFSDLSEVSDKDGMAVRLACEMYRRVVDSAQLGGKKTYNDKFRPDEELSSGLYIVFPGGPSLVQQAVAVMHVANIKIRRIFA</sequence>
<evidence type="ECO:0000256" key="3">
    <source>
        <dbReference type="ARBA" id="ARBA00022692"/>
    </source>
</evidence>
<evidence type="ECO:0000256" key="5">
    <source>
        <dbReference type="ARBA" id="ARBA00023136"/>
    </source>
</evidence>
<gene>
    <name evidence="8" type="ORF">HIM_09493</name>
</gene>
<evidence type="ECO:0000256" key="1">
    <source>
        <dbReference type="ARBA" id="ARBA00004651"/>
    </source>
</evidence>
<evidence type="ECO:0000313" key="8">
    <source>
        <dbReference type="EMBL" id="KJZ71139.1"/>
    </source>
</evidence>
<name>A0A0F8A335_9HYPO</name>
<keyword evidence="5" id="KW-0472">Membrane</keyword>
<dbReference type="InterPro" id="IPR024320">
    <property type="entry name" value="LPG_synthase_C"/>
</dbReference>
<dbReference type="GO" id="GO:0055091">
    <property type="term" value="P:phospholipid homeostasis"/>
    <property type="evidence" value="ECO:0007669"/>
    <property type="project" value="TreeGrafter"/>
</dbReference>